<dbReference type="Gramene" id="Mp2g05300.1">
    <property type="protein sequence ID" value="Mp2g05300.1.cds1"/>
    <property type="gene ID" value="Mp2g05300"/>
</dbReference>
<reference evidence="2" key="1">
    <citation type="journal article" date="2017" name="Cell">
        <title>Insights into land plant evolution garnered from the Marchantia polymorpha genome.</title>
        <authorList>
            <person name="Bowman J.L."/>
            <person name="Kohchi T."/>
            <person name="Yamato K.T."/>
            <person name="Jenkins J."/>
            <person name="Shu S."/>
            <person name="Ishizaki K."/>
            <person name="Yamaoka S."/>
            <person name="Nishihama R."/>
            <person name="Nakamura Y."/>
            <person name="Berger F."/>
            <person name="Adam C."/>
            <person name="Aki S.S."/>
            <person name="Althoff F."/>
            <person name="Araki T."/>
            <person name="Arteaga-Vazquez M.A."/>
            <person name="Balasubrmanian S."/>
            <person name="Barry K."/>
            <person name="Bauer D."/>
            <person name="Boehm C.R."/>
            <person name="Briginshaw L."/>
            <person name="Caballero-Perez J."/>
            <person name="Catarino B."/>
            <person name="Chen F."/>
            <person name="Chiyoda S."/>
            <person name="Chovatia M."/>
            <person name="Davies K.M."/>
            <person name="Delmans M."/>
            <person name="Demura T."/>
            <person name="Dierschke T."/>
            <person name="Dolan L."/>
            <person name="Dorantes-Acosta A.E."/>
            <person name="Eklund D.M."/>
            <person name="Florent S.N."/>
            <person name="Flores-Sandoval E."/>
            <person name="Fujiyama A."/>
            <person name="Fukuzawa H."/>
            <person name="Galik B."/>
            <person name="Grimanelli D."/>
            <person name="Grimwood J."/>
            <person name="Grossniklaus U."/>
            <person name="Hamada T."/>
            <person name="Haseloff J."/>
            <person name="Hetherington A.J."/>
            <person name="Higo A."/>
            <person name="Hirakawa Y."/>
            <person name="Hundley H.N."/>
            <person name="Ikeda Y."/>
            <person name="Inoue K."/>
            <person name="Inoue S.I."/>
            <person name="Ishida S."/>
            <person name="Jia Q."/>
            <person name="Kakita M."/>
            <person name="Kanazawa T."/>
            <person name="Kawai Y."/>
            <person name="Kawashima T."/>
            <person name="Kennedy M."/>
            <person name="Kinose K."/>
            <person name="Kinoshita T."/>
            <person name="Kohara Y."/>
            <person name="Koide E."/>
            <person name="Komatsu K."/>
            <person name="Kopischke S."/>
            <person name="Kubo M."/>
            <person name="Kyozuka J."/>
            <person name="Lagercrantz U."/>
            <person name="Lin S.S."/>
            <person name="Lindquist E."/>
            <person name="Lipzen A.M."/>
            <person name="Lu C.W."/>
            <person name="De Luna E."/>
            <person name="Martienssen R.A."/>
            <person name="Minamino N."/>
            <person name="Mizutani M."/>
            <person name="Mizutani M."/>
            <person name="Mochizuki N."/>
            <person name="Monte I."/>
            <person name="Mosher R."/>
            <person name="Nagasaki H."/>
            <person name="Nakagami H."/>
            <person name="Naramoto S."/>
            <person name="Nishitani K."/>
            <person name="Ohtani M."/>
            <person name="Okamoto T."/>
            <person name="Okumura M."/>
            <person name="Phillips J."/>
            <person name="Pollak B."/>
            <person name="Reinders A."/>
            <person name="Rovekamp M."/>
            <person name="Sano R."/>
            <person name="Sawa S."/>
            <person name="Schmid M.W."/>
            <person name="Shirakawa M."/>
            <person name="Solano R."/>
            <person name="Spunde A."/>
            <person name="Suetsugu N."/>
            <person name="Sugano S."/>
            <person name="Sugiyama A."/>
            <person name="Sun R."/>
            <person name="Suzuki Y."/>
            <person name="Takenaka M."/>
            <person name="Takezawa D."/>
            <person name="Tomogane H."/>
            <person name="Tsuzuki M."/>
            <person name="Ueda T."/>
            <person name="Umeda M."/>
            <person name="Ward J.M."/>
            <person name="Watanabe Y."/>
            <person name="Yazaki K."/>
            <person name="Yokoyama R."/>
            <person name="Yoshitake Y."/>
            <person name="Yotsui I."/>
            <person name="Zachgo S."/>
            <person name="Schmutz J."/>
        </authorList>
    </citation>
    <scope>NUCLEOTIDE SEQUENCE [LARGE SCALE GENOMIC DNA]</scope>
    <source>
        <strain evidence="2">Tak-1</strain>
    </source>
</reference>
<protein>
    <submittedName>
        <fullName evidence="1">Uncharacterized protein</fullName>
    </submittedName>
</protein>
<dbReference type="Proteomes" id="UP000244005">
    <property type="component" value="Unassembled WGS sequence"/>
</dbReference>
<gene>
    <name evidence="1" type="ORF">MARPO_0031s0184</name>
</gene>
<name>A0A2R6X7Z8_MARPO</name>
<evidence type="ECO:0000313" key="2">
    <source>
        <dbReference type="Proteomes" id="UP000244005"/>
    </source>
</evidence>
<dbReference type="EMBL" id="KZ772703">
    <property type="protein sequence ID" value="PTQ42222.1"/>
    <property type="molecule type" value="Genomic_DNA"/>
</dbReference>
<dbReference type="AlphaFoldDB" id="A0A2R6X7Z8"/>
<sequence>MMPPKCVSRFGETVPQFHIGFYTSPGCLIPRWCNVITVHTLIVYASLGVLKTVTRAHSWVDIHMDDFQRLQLKLLNGNEMYVRVAGRRTAEETGPKVTPKSFLFGGFPVVLARLHSLQCSDCGVSKSYEERLDLKMIDFAYF</sequence>
<keyword evidence="2" id="KW-1185">Reference proteome</keyword>
<organism evidence="1 2">
    <name type="scientific">Marchantia polymorpha</name>
    <name type="common">Common liverwort</name>
    <name type="synonym">Marchantia aquatica</name>
    <dbReference type="NCBI Taxonomy" id="3197"/>
    <lineage>
        <taxon>Eukaryota</taxon>
        <taxon>Viridiplantae</taxon>
        <taxon>Streptophyta</taxon>
        <taxon>Embryophyta</taxon>
        <taxon>Marchantiophyta</taxon>
        <taxon>Marchantiopsida</taxon>
        <taxon>Marchantiidae</taxon>
        <taxon>Marchantiales</taxon>
        <taxon>Marchantiaceae</taxon>
        <taxon>Marchantia</taxon>
    </lineage>
</organism>
<proteinExistence type="predicted"/>
<evidence type="ECO:0000313" key="1">
    <source>
        <dbReference type="EMBL" id="PTQ42222.1"/>
    </source>
</evidence>
<accession>A0A2R6X7Z8</accession>